<evidence type="ECO:0000256" key="3">
    <source>
        <dbReference type="ARBA" id="ARBA00012759"/>
    </source>
</evidence>
<evidence type="ECO:0000256" key="7">
    <source>
        <dbReference type="ARBA" id="ARBA00022807"/>
    </source>
</evidence>
<feature type="region of interest" description="Disordered" evidence="8">
    <location>
        <begin position="356"/>
        <end position="380"/>
    </location>
</feature>
<evidence type="ECO:0000256" key="6">
    <source>
        <dbReference type="ARBA" id="ARBA00022801"/>
    </source>
</evidence>
<feature type="compositionally biased region" description="Pro residues" evidence="8">
    <location>
        <begin position="9"/>
        <end position="18"/>
    </location>
</feature>
<evidence type="ECO:0000313" key="10">
    <source>
        <dbReference type="EMBL" id="CAF9933508.1"/>
    </source>
</evidence>
<protein>
    <recommendedName>
        <fullName evidence="3">ubiquitinyl hydrolase 1</fullName>
        <ecNumber evidence="3">3.4.19.12</ecNumber>
    </recommendedName>
</protein>
<gene>
    <name evidence="10" type="ORF">HETSPECPRED_008674</name>
</gene>
<reference evidence="10" key="1">
    <citation type="submission" date="2021-03" db="EMBL/GenBank/DDBJ databases">
        <authorList>
            <person name="Tagirdzhanova G."/>
        </authorList>
    </citation>
    <scope>NUCLEOTIDE SEQUENCE</scope>
</reference>
<keyword evidence="6" id="KW-0378">Hydrolase</keyword>
<sequence length="380" mass="42897">MSYDLRPRPGQPQQPPAPQNGAATFDSEWSLPGRAPVPSRGLQNGGNYCYLNSVLVALMHCAVFVNWLASHAVGCPTLSCIACSINKLAVAYWRADAGENEIDNALCHVRSMFRLASWATVNGVQREMFLVDRQQDAEEFFSRLVEYMESQLPWKPSSDLGTRLNGIPTGRPSSLARILRSEAVFGTATVNGVTCSLAKCSHHSDRDQIRTFRAPPKILVVQLRRFQGGEGIWEKNTVPIDFPSTLDLSPFAENNERVLYHLKSVVHHQGSLRAGHYISYGLGPRRSWNQVNDHRSRRSTFKEASSNNDDNGFTPYLLFYQRHEHLRRQPVAETIAAAGPGRKRVFDVMNDQLDDAERQLKRNRKAKVEERKERQALSRK</sequence>
<feature type="region of interest" description="Disordered" evidence="8">
    <location>
        <begin position="1"/>
        <end position="24"/>
    </location>
</feature>
<name>A0A8H3G5H5_9LECA</name>
<dbReference type="InterPro" id="IPR028889">
    <property type="entry name" value="USP"/>
</dbReference>
<dbReference type="PANTHER" id="PTHR24006">
    <property type="entry name" value="UBIQUITIN CARBOXYL-TERMINAL HYDROLASE"/>
    <property type="match status" value="1"/>
</dbReference>
<keyword evidence="7" id="KW-0788">Thiol protease</keyword>
<evidence type="ECO:0000256" key="2">
    <source>
        <dbReference type="ARBA" id="ARBA00009085"/>
    </source>
</evidence>
<dbReference type="InterPro" id="IPR001394">
    <property type="entry name" value="Peptidase_C19_UCH"/>
</dbReference>
<dbReference type="GO" id="GO:0016579">
    <property type="term" value="P:protein deubiquitination"/>
    <property type="evidence" value="ECO:0007669"/>
    <property type="project" value="InterPro"/>
</dbReference>
<proteinExistence type="inferred from homology"/>
<evidence type="ECO:0000313" key="11">
    <source>
        <dbReference type="Proteomes" id="UP000664521"/>
    </source>
</evidence>
<comment type="caution">
    <text evidence="10">The sequence shown here is derived from an EMBL/GenBank/DDBJ whole genome shotgun (WGS) entry which is preliminary data.</text>
</comment>
<dbReference type="InterPro" id="IPR038765">
    <property type="entry name" value="Papain-like_cys_pep_sf"/>
</dbReference>
<dbReference type="PROSITE" id="PS50235">
    <property type="entry name" value="USP_3"/>
    <property type="match status" value="1"/>
</dbReference>
<dbReference type="GO" id="GO:0006508">
    <property type="term" value="P:proteolysis"/>
    <property type="evidence" value="ECO:0007669"/>
    <property type="project" value="UniProtKB-KW"/>
</dbReference>
<evidence type="ECO:0000256" key="1">
    <source>
        <dbReference type="ARBA" id="ARBA00000707"/>
    </source>
</evidence>
<keyword evidence="11" id="KW-1185">Reference proteome</keyword>
<feature type="domain" description="USP" evidence="9">
    <location>
        <begin position="40"/>
        <end position="323"/>
    </location>
</feature>
<evidence type="ECO:0000259" key="9">
    <source>
        <dbReference type="PROSITE" id="PS50235"/>
    </source>
</evidence>
<dbReference type="Proteomes" id="UP000664521">
    <property type="component" value="Unassembled WGS sequence"/>
</dbReference>
<dbReference type="GO" id="GO:0005634">
    <property type="term" value="C:nucleus"/>
    <property type="evidence" value="ECO:0007669"/>
    <property type="project" value="TreeGrafter"/>
</dbReference>
<dbReference type="PROSITE" id="PS00973">
    <property type="entry name" value="USP_2"/>
    <property type="match status" value="1"/>
</dbReference>
<dbReference type="InterPro" id="IPR050164">
    <property type="entry name" value="Peptidase_C19"/>
</dbReference>
<dbReference type="AlphaFoldDB" id="A0A8H3G5H5"/>
<dbReference type="PANTHER" id="PTHR24006:SF888">
    <property type="entry name" value="UBIQUITIN CARBOXYL-TERMINAL HYDROLASE 30"/>
    <property type="match status" value="1"/>
</dbReference>
<dbReference type="EC" id="3.4.19.12" evidence="3"/>
<comment type="catalytic activity">
    <reaction evidence="1">
        <text>Thiol-dependent hydrolysis of ester, thioester, amide, peptide and isopeptide bonds formed by the C-terminal Gly of ubiquitin (a 76-residue protein attached to proteins as an intracellular targeting signal).</text>
        <dbReference type="EC" id="3.4.19.12"/>
    </reaction>
</comment>
<evidence type="ECO:0000256" key="8">
    <source>
        <dbReference type="SAM" id="MobiDB-lite"/>
    </source>
</evidence>
<keyword evidence="4" id="KW-0645">Protease</keyword>
<accession>A0A8H3G5H5</accession>
<dbReference type="SUPFAM" id="SSF54001">
    <property type="entry name" value="Cysteine proteinases"/>
    <property type="match status" value="1"/>
</dbReference>
<dbReference type="InterPro" id="IPR018200">
    <property type="entry name" value="USP_CS"/>
</dbReference>
<organism evidence="10 11">
    <name type="scientific">Heterodermia speciosa</name>
    <dbReference type="NCBI Taxonomy" id="116794"/>
    <lineage>
        <taxon>Eukaryota</taxon>
        <taxon>Fungi</taxon>
        <taxon>Dikarya</taxon>
        <taxon>Ascomycota</taxon>
        <taxon>Pezizomycotina</taxon>
        <taxon>Lecanoromycetes</taxon>
        <taxon>OSLEUM clade</taxon>
        <taxon>Lecanoromycetidae</taxon>
        <taxon>Caliciales</taxon>
        <taxon>Physciaceae</taxon>
        <taxon>Heterodermia</taxon>
    </lineage>
</organism>
<evidence type="ECO:0000256" key="4">
    <source>
        <dbReference type="ARBA" id="ARBA00022670"/>
    </source>
</evidence>
<dbReference type="GO" id="GO:0005829">
    <property type="term" value="C:cytosol"/>
    <property type="evidence" value="ECO:0007669"/>
    <property type="project" value="TreeGrafter"/>
</dbReference>
<dbReference type="Gene3D" id="3.90.70.10">
    <property type="entry name" value="Cysteine proteinases"/>
    <property type="match status" value="2"/>
</dbReference>
<dbReference type="EMBL" id="CAJPDS010000068">
    <property type="protein sequence ID" value="CAF9933508.1"/>
    <property type="molecule type" value="Genomic_DNA"/>
</dbReference>
<comment type="similarity">
    <text evidence="2">Belongs to the peptidase C19 family.</text>
</comment>
<dbReference type="Pfam" id="PF00443">
    <property type="entry name" value="UCH"/>
    <property type="match status" value="1"/>
</dbReference>
<dbReference type="OrthoDB" id="289038at2759"/>
<dbReference type="GO" id="GO:0004843">
    <property type="term" value="F:cysteine-type deubiquitinase activity"/>
    <property type="evidence" value="ECO:0007669"/>
    <property type="project" value="UniProtKB-EC"/>
</dbReference>
<keyword evidence="5" id="KW-0833">Ubl conjugation pathway</keyword>
<evidence type="ECO:0000256" key="5">
    <source>
        <dbReference type="ARBA" id="ARBA00022786"/>
    </source>
</evidence>